<evidence type="ECO:0000259" key="4">
    <source>
        <dbReference type="PROSITE" id="PS01124"/>
    </source>
</evidence>
<dbReference type="InterPro" id="IPR037923">
    <property type="entry name" value="HTH-like"/>
</dbReference>
<dbReference type="InterPro" id="IPR009057">
    <property type="entry name" value="Homeodomain-like_sf"/>
</dbReference>
<dbReference type="Pfam" id="PF12833">
    <property type="entry name" value="HTH_18"/>
    <property type="match status" value="1"/>
</dbReference>
<evidence type="ECO:0000256" key="1">
    <source>
        <dbReference type="ARBA" id="ARBA00023015"/>
    </source>
</evidence>
<protein>
    <submittedName>
        <fullName evidence="5">Helix-turn-helix domain-containing protein</fullName>
    </submittedName>
</protein>
<evidence type="ECO:0000313" key="5">
    <source>
        <dbReference type="EMBL" id="UPL51347.1"/>
    </source>
</evidence>
<dbReference type="PANTHER" id="PTHR43280:SF32">
    <property type="entry name" value="TRANSCRIPTIONAL REGULATORY PROTEIN"/>
    <property type="match status" value="1"/>
</dbReference>
<dbReference type="SUPFAM" id="SSF46689">
    <property type="entry name" value="Homeodomain-like"/>
    <property type="match status" value="1"/>
</dbReference>
<keyword evidence="2" id="KW-0238">DNA-binding</keyword>
<sequence length="298" mass="33265">MNKEVLAAADHQAGARQLKGFKAYEIDLVQHSVPSFNRRDFYKVCLLRGESTIHYADKSIALSGTCLFFASPLIPCSMELRSAEQHGYACLFSEEFMGNHDAATSWQQSPVFASGGTPVFQLNEAQAAYVEDLFQKILAQQQATYLFRDELIRSYLHLLLHEVRRLQPSTHFDRPKNAAARITALFLELLERQFPIESPEQGLCLKTAAAFADRLAIAVRQLNRAVQATTGLSPAAHIAHRVGHEAQALLEYTDWSVAAIAASLGFAQPDTFRHFFKQQTGRTPLAFRQDAERSTPAL</sequence>
<keyword evidence="5" id="KW-0614">Plasmid</keyword>
<reference evidence="5 6" key="1">
    <citation type="submission" date="2022-04" db="EMBL/GenBank/DDBJ databases">
        <title>Hymenobacter sp. isolated from the air.</title>
        <authorList>
            <person name="Won M."/>
            <person name="Lee C.-M."/>
            <person name="Woen H.-Y."/>
            <person name="Kwon S.-W."/>
        </authorList>
    </citation>
    <scope>NUCLEOTIDE SEQUENCE [LARGE SCALE GENOMIC DNA]</scope>
    <source>
        <strain evidence="6">5516 S-25</strain>
        <plasmid evidence="5 6">unnamed2</plasmid>
    </source>
</reference>
<evidence type="ECO:0000256" key="3">
    <source>
        <dbReference type="ARBA" id="ARBA00023163"/>
    </source>
</evidence>
<dbReference type="SMART" id="SM00342">
    <property type="entry name" value="HTH_ARAC"/>
    <property type="match status" value="1"/>
</dbReference>
<dbReference type="EMBL" id="CP095850">
    <property type="protein sequence ID" value="UPL51347.1"/>
    <property type="molecule type" value="Genomic_DNA"/>
</dbReference>
<keyword evidence="6" id="KW-1185">Reference proteome</keyword>
<gene>
    <name evidence="5" type="ORF">MWH26_19980</name>
</gene>
<dbReference type="RefSeq" id="WP_247977182.1">
    <property type="nucleotide sequence ID" value="NZ_CP095850.1"/>
</dbReference>
<evidence type="ECO:0000256" key="2">
    <source>
        <dbReference type="ARBA" id="ARBA00023125"/>
    </source>
</evidence>
<organism evidence="5 6">
    <name type="scientific">Hymenobacter sublimis</name>
    <dbReference type="NCBI Taxonomy" id="2933777"/>
    <lineage>
        <taxon>Bacteria</taxon>
        <taxon>Pseudomonadati</taxon>
        <taxon>Bacteroidota</taxon>
        <taxon>Cytophagia</taxon>
        <taxon>Cytophagales</taxon>
        <taxon>Hymenobacteraceae</taxon>
        <taxon>Hymenobacter</taxon>
    </lineage>
</organism>
<name>A0ABY4JHP7_9BACT</name>
<evidence type="ECO:0000313" key="6">
    <source>
        <dbReference type="Proteomes" id="UP000829647"/>
    </source>
</evidence>
<dbReference type="SUPFAM" id="SSF51215">
    <property type="entry name" value="Regulatory protein AraC"/>
    <property type="match status" value="1"/>
</dbReference>
<feature type="domain" description="HTH araC/xylS-type" evidence="4">
    <location>
        <begin position="180"/>
        <end position="290"/>
    </location>
</feature>
<dbReference type="InterPro" id="IPR018060">
    <property type="entry name" value="HTH_AraC"/>
</dbReference>
<proteinExistence type="predicted"/>
<dbReference type="Gene3D" id="1.10.10.60">
    <property type="entry name" value="Homeodomain-like"/>
    <property type="match status" value="1"/>
</dbReference>
<keyword evidence="1" id="KW-0805">Transcription regulation</keyword>
<dbReference type="PANTHER" id="PTHR43280">
    <property type="entry name" value="ARAC-FAMILY TRANSCRIPTIONAL REGULATOR"/>
    <property type="match status" value="1"/>
</dbReference>
<dbReference type="PROSITE" id="PS01124">
    <property type="entry name" value="HTH_ARAC_FAMILY_2"/>
    <property type="match status" value="1"/>
</dbReference>
<geneLocation type="plasmid" evidence="5 6">
    <name>unnamed2</name>
</geneLocation>
<accession>A0ABY4JHP7</accession>
<dbReference type="Proteomes" id="UP000829647">
    <property type="component" value="Plasmid unnamed2"/>
</dbReference>
<keyword evidence="3" id="KW-0804">Transcription</keyword>